<evidence type="ECO:0000313" key="2">
    <source>
        <dbReference type="EMBL" id="GAY60542.1"/>
    </source>
</evidence>
<name>A0A2H5Q7I5_CITUN</name>
<gene>
    <name evidence="2" type="ORF">CUMW_202840</name>
</gene>
<evidence type="ECO:0000256" key="1">
    <source>
        <dbReference type="SAM" id="SignalP"/>
    </source>
</evidence>
<feature type="signal peptide" evidence="1">
    <location>
        <begin position="1"/>
        <end position="20"/>
    </location>
</feature>
<keyword evidence="1" id="KW-0732">Signal</keyword>
<dbReference type="InterPro" id="IPR027417">
    <property type="entry name" value="P-loop_NTPase"/>
</dbReference>
<dbReference type="Gene3D" id="1.10.10.10">
    <property type="entry name" value="Winged helix-like DNA-binding domain superfamily/Winged helix DNA-binding domain"/>
    <property type="match status" value="1"/>
</dbReference>
<comment type="caution">
    <text evidence="2">The sequence shown here is derived from an EMBL/GenBank/DDBJ whole genome shotgun (WGS) entry which is preliminary data.</text>
</comment>
<dbReference type="GO" id="GO:0098542">
    <property type="term" value="P:defense response to other organism"/>
    <property type="evidence" value="ECO:0007669"/>
    <property type="project" value="TreeGrafter"/>
</dbReference>
<dbReference type="PANTHER" id="PTHR23155">
    <property type="entry name" value="DISEASE RESISTANCE PROTEIN RP"/>
    <property type="match status" value="1"/>
</dbReference>
<feature type="chain" id="PRO_5014142607" description="NB-ARC domain-containing protein" evidence="1">
    <location>
        <begin position="21"/>
        <end position="86"/>
    </location>
</feature>
<dbReference type="STRING" id="55188.A0A2H5Q7I5"/>
<protein>
    <recommendedName>
        <fullName evidence="4">NB-ARC domain-containing protein</fullName>
    </recommendedName>
</protein>
<organism evidence="2 3">
    <name type="scientific">Citrus unshiu</name>
    <name type="common">Satsuma mandarin</name>
    <name type="synonym">Citrus nobilis var. unshiu</name>
    <dbReference type="NCBI Taxonomy" id="55188"/>
    <lineage>
        <taxon>Eukaryota</taxon>
        <taxon>Viridiplantae</taxon>
        <taxon>Streptophyta</taxon>
        <taxon>Embryophyta</taxon>
        <taxon>Tracheophyta</taxon>
        <taxon>Spermatophyta</taxon>
        <taxon>Magnoliopsida</taxon>
        <taxon>eudicotyledons</taxon>
        <taxon>Gunneridae</taxon>
        <taxon>Pentapetalae</taxon>
        <taxon>rosids</taxon>
        <taxon>malvids</taxon>
        <taxon>Sapindales</taxon>
        <taxon>Rutaceae</taxon>
        <taxon>Aurantioideae</taxon>
        <taxon>Citrus</taxon>
    </lineage>
</organism>
<sequence length="86" mass="9772">MGALPLCHLVLGGLIISKEATYSEWAQISAECSMAAESKSSKMYGHLELSYQDLPYYLKPCFLYIGLFPEDFEMLLEKYCRSVTFT</sequence>
<proteinExistence type="predicted"/>
<dbReference type="Proteomes" id="UP000236630">
    <property type="component" value="Unassembled WGS sequence"/>
</dbReference>
<evidence type="ECO:0008006" key="4">
    <source>
        <dbReference type="Google" id="ProtNLM"/>
    </source>
</evidence>
<dbReference type="AlphaFoldDB" id="A0A2H5Q7I5"/>
<dbReference type="SUPFAM" id="SSF52540">
    <property type="entry name" value="P-loop containing nucleoside triphosphate hydrolases"/>
    <property type="match status" value="1"/>
</dbReference>
<accession>A0A2H5Q7I5</accession>
<reference evidence="2 3" key="1">
    <citation type="journal article" date="2017" name="Front. Genet.">
        <title>Draft sequencing of the heterozygous diploid genome of Satsuma (Citrus unshiu Marc.) using a hybrid assembly approach.</title>
        <authorList>
            <person name="Shimizu T."/>
            <person name="Tanizawa Y."/>
            <person name="Mochizuki T."/>
            <person name="Nagasaki H."/>
            <person name="Yoshioka T."/>
            <person name="Toyoda A."/>
            <person name="Fujiyama A."/>
            <person name="Kaminuma E."/>
            <person name="Nakamura Y."/>
        </authorList>
    </citation>
    <scope>NUCLEOTIDE SEQUENCE [LARGE SCALE GENOMIC DNA]</scope>
    <source>
        <strain evidence="3">cv. Miyagawa wase</strain>
    </source>
</reference>
<dbReference type="InterPro" id="IPR044974">
    <property type="entry name" value="Disease_R_plants"/>
</dbReference>
<evidence type="ECO:0000313" key="3">
    <source>
        <dbReference type="Proteomes" id="UP000236630"/>
    </source>
</evidence>
<dbReference type="InterPro" id="IPR036388">
    <property type="entry name" value="WH-like_DNA-bd_sf"/>
</dbReference>
<dbReference type="PANTHER" id="PTHR23155:SF1185">
    <property type="entry name" value="DISEASE RESISTANCE RPP8-LIKE PROTEIN 3-RELATED"/>
    <property type="match status" value="1"/>
</dbReference>
<dbReference type="EMBL" id="BDQV01000238">
    <property type="protein sequence ID" value="GAY60542.1"/>
    <property type="molecule type" value="Genomic_DNA"/>
</dbReference>
<keyword evidence="3" id="KW-1185">Reference proteome</keyword>